<proteinExistence type="predicted"/>
<evidence type="ECO:0008006" key="3">
    <source>
        <dbReference type="Google" id="ProtNLM"/>
    </source>
</evidence>
<dbReference type="Proteomes" id="UP000734854">
    <property type="component" value="Unassembled WGS sequence"/>
</dbReference>
<dbReference type="EMBL" id="JACMSC010000014">
    <property type="protein sequence ID" value="KAG6489493.1"/>
    <property type="molecule type" value="Genomic_DNA"/>
</dbReference>
<sequence length="107" mass="12630">MLVGAYPFEDQNDPKNIKKTIERITIREIKSEPWFLRNLPRELTETSQGLYYRRDSNAPNFSSQSIDEIMEILIEARTLLKPTRSLSVYGWPQDESKDEYDESNEEN</sequence>
<organism evidence="1 2">
    <name type="scientific">Zingiber officinale</name>
    <name type="common">Ginger</name>
    <name type="synonym">Amomum zingiber</name>
    <dbReference type="NCBI Taxonomy" id="94328"/>
    <lineage>
        <taxon>Eukaryota</taxon>
        <taxon>Viridiplantae</taxon>
        <taxon>Streptophyta</taxon>
        <taxon>Embryophyta</taxon>
        <taxon>Tracheophyta</taxon>
        <taxon>Spermatophyta</taxon>
        <taxon>Magnoliopsida</taxon>
        <taxon>Liliopsida</taxon>
        <taxon>Zingiberales</taxon>
        <taxon>Zingiberaceae</taxon>
        <taxon>Zingiber</taxon>
    </lineage>
</organism>
<evidence type="ECO:0000313" key="1">
    <source>
        <dbReference type="EMBL" id="KAG6489493.1"/>
    </source>
</evidence>
<accession>A0A8J5FKQ9</accession>
<protein>
    <recommendedName>
        <fullName evidence="3">Protein kinase domain-containing protein</fullName>
    </recommendedName>
</protein>
<comment type="caution">
    <text evidence="1">The sequence shown here is derived from an EMBL/GenBank/DDBJ whole genome shotgun (WGS) entry which is preliminary data.</text>
</comment>
<reference evidence="1 2" key="1">
    <citation type="submission" date="2020-08" db="EMBL/GenBank/DDBJ databases">
        <title>Plant Genome Project.</title>
        <authorList>
            <person name="Zhang R.-G."/>
        </authorList>
    </citation>
    <scope>NUCLEOTIDE SEQUENCE [LARGE SCALE GENOMIC DNA]</scope>
    <source>
        <tissue evidence="1">Rhizome</tissue>
    </source>
</reference>
<evidence type="ECO:0000313" key="2">
    <source>
        <dbReference type="Proteomes" id="UP000734854"/>
    </source>
</evidence>
<gene>
    <name evidence="1" type="ORF">ZIOFF_050764</name>
</gene>
<name>A0A8J5FKQ9_ZINOF</name>
<dbReference type="AlphaFoldDB" id="A0A8J5FKQ9"/>
<keyword evidence="2" id="KW-1185">Reference proteome</keyword>